<evidence type="ECO:0000256" key="2">
    <source>
        <dbReference type="ARBA" id="ARBA00022475"/>
    </source>
</evidence>
<feature type="transmembrane region" description="Helical" evidence="7">
    <location>
        <begin position="104"/>
        <end position="133"/>
    </location>
</feature>
<accession>A0A1L9QXZ8</accession>
<feature type="transmembrane region" description="Helical" evidence="7">
    <location>
        <begin position="415"/>
        <end position="436"/>
    </location>
</feature>
<evidence type="ECO:0000256" key="1">
    <source>
        <dbReference type="ARBA" id="ARBA00004429"/>
    </source>
</evidence>
<keyword evidence="5 7" id="KW-1133">Transmembrane helix</keyword>
<keyword evidence="3" id="KW-0997">Cell inner membrane</keyword>
<gene>
    <name evidence="9" type="ORF">BI308_00905</name>
</gene>
<dbReference type="GO" id="GO:0005886">
    <property type="term" value="C:plasma membrane"/>
    <property type="evidence" value="ECO:0007669"/>
    <property type="project" value="UniProtKB-SubCell"/>
</dbReference>
<dbReference type="InterPro" id="IPR004681">
    <property type="entry name" value="TRAP_DctM"/>
</dbReference>
<keyword evidence="4 7" id="KW-0812">Transmembrane</keyword>
<organism evidence="9 10">
    <name type="scientific">Roseofilum reptotaenium AO1-A</name>
    <dbReference type="NCBI Taxonomy" id="1925591"/>
    <lineage>
        <taxon>Bacteria</taxon>
        <taxon>Bacillati</taxon>
        <taxon>Cyanobacteriota</taxon>
        <taxon>Cyanophyceae</taxon>
        <taxon>Desertifilales</taxon>
        <taxon>Desertifilaceae</taxon>
        <taxon>Roseofilum</taxon>
    </lineage>
</organism>
<proteinExistence type="predicted"/>
<evidence type="ECO:0000256" key="6">
    <source>
        <dbReference type="ARBA" id="ARBA00023136"/>
    </source>
</evidence>
<evidence type="ECO:0000256" key="7">
    <source>
        <dbReference type="SAM" id="Phobius"/>
    </source>
</evidence>
<dbReference type="InterPro" id="IPR010656">
    <property type="entry name" value="DctM"/>
</dbReference>
<keyword evidence="10" id="KW-1185">Reference proteome</keyword>
<evidence type="ECO:0000259" key="8">
    <source>
        <dbReference type="Pfam" id="PF06808"/>
    </source>
</evidence>
<keyword evidence="2" id="KW-1003">Cell membrane</keyword>
<dbReference type="NCBIfam" id="TIGR00786">
    <property type="entry name" value="dctM"/>
    <property type="match status" value="1"/>
</dbReference>
<dbReference type="STRING" id="1925591.BI308_00905"/>
<name>A0A1L9QXZ8_9CYAN</name>
<dbReference type="GO" id="GO:0022857">
    <property type="term" value="F:transmembrane transporter activity"/>
    <property type="evidence" value="ECO:0007669"/>
    <property type="project" value="TreeGrafter"/>
</dbReference>
<evidence type="ECO:0000256" key="4">
    <source>
        <dbReference type="ARBA" id="ARBA00022692"/>
    </source>
</evidence>
<feature type="transmembrane region" description="Helical" evidence="7">
    <location>
        <begin position="64"/>
        <end position="84"/>
    </location>
</feature>
<keyword evidence="6 7" id="KW-0472">Membrane</keyword>
<protein>
    <submittedName>
        <fullName evidence="9">C4-dicarboxylate ABC transporter</fullName>
    </submittedName>
</protein>
<feature type="domain" description="TRAP C4-dicarboxylate transport system permease DctM subunit" evidence="8">
    <location>
        <begin position="12"/>
        <end position="432"/>
    </location>
</feature>
<dbReference type="Pfam" id="PF06808">
    <property type="entry name" value="DctM"/>
    <property type="match status" value="1"/>
</dbReference>
<feature type="transmembrane region" description="Helical" evidence="7">
    <location>
        <begin position="285"/>
        <end position="306"/>
    </location>
</feature>
<feature type="transmembrane region" description="Helical" evidence="7">
    <location>
        <begin position="326"/>
        <end position="356"/>
    </location>
</feature>
<evidence type="ECO:0000313" key="10">
    <source>
        <dbReference type="Proteomes" id="UP000183940"/>
    </source>
</evidence>
<dbReference type="Proteomes" id="UP000183940">
    <property type="component" value="Unassembled WGS sequence"/>
</dbReference>
<feature type="transmembrane region" description="Helical" evidence="7">
    <location>
        <begin position="226"/>
        <end position="249"/>
    </location>
</feature>
<dbReference type="PIRSF" id="PIRSF006066">
    <property type="entry name" value="HI0050"/>
    <property type="match status" value="1"/>
</dbReference>
<feature type="transmembrane region" description="Helical" evidence="7">
    <location>
        <begin position="145"/>
        <end position="169"/>
    </location>
</feature>
<dbReference type="PANTHER" id="PTHR33362">
    <property type="entry name" value="SIALIC ACID TRAP TRANSPORTER PERMEASE PROTEIN SIAT-RELATED"/>
    <property type="match status" value="1"/>
</dbReference>
<reference evidence="9" key="1">
    <citation type="submission" date="2016-10" db="EMBL/GenBank/DDBJ databases">
        <title>CRISPR-Cas defence system in Roseofilum reptotaenium: evidence of a bacteriophage-cyanobacterium arms race in the coral black band disease.</title>
        <authorList>
            <person name="Buerger P."/>
            <person name="Wood-Charlson E.M."/>
            <person name="Weynberg K.D."/>
            <person name="Willis B."/>
            <person name="Van Oppen M.J."/>
        </authorList>
    </citation>
    <scope>NUCLEOTIDE SEQUENCE [LARGE SCALE GENOMIC DNA]</scope>
    <source>
        <strain evidence="9">AO1-A</strain>
    </source>
</reference>
<evidence type="ECO:0000256" key="5">
    <source>
        <dbReference type="ARBA" id="ARBA00022989"/>
    </source>
</evidence>
<comment type="subcellular location">
    <subcellularLocation>
        <location evidence="1">Cell inner membrane</location>
        <topology evidence="1">Multi-pass membrane protein</topology>
    </subcellularLocation>
</comment>
<evidence type="ECO:0000313" key="9">
    <source>
        <dbReference type="EMBL" id="OJJ27558.1"/>
    </source>
</evidence>
<evidence type="ECO:0000256" key="3">
    <source>
        <dbReference type="ARBA" id="ARBA00022519"/>
    </source>
</evidence>
<feature type="transmembrane region" description="Helical" evidence="7">
    <location>
        <begin position="181"/>
        <end position="205"/>
    </location>
</feature>
<feature type="transmembrane region" description="Helical" evidence="7">
    <location>
        <begin position="368"/>
        <end position="395"/>
    </location>
</feature>
<sequence>MALDWLGPLMFVGALFLLAIGYPVAFSLGATALLFTLIGMAVGTFDPILWSAMPEQIFGIMKNFTLLAIPYFIFIGSMLEKSGIAENLLETMGILFGRVRGGLAIAVILVGALLAATTGVVAATVVAMGLISLPTMLRYGYDRSLAAGVITASGTLGQIIPPSVVLVVLGDQLGVSVGDLFMGSLIPGLLMTTAFLIHVLVIANIRPDLAPPLPAEVRKAPGLGMRVLKVMIPPILLIFMILGSIFFGIATPTEAGAVGCLGAIALASANHQLTWTSLQEVCDVTLRTTCMVVFILIGSKAFSLVFRGLGGERLVREWFTNLPGGAIGFLIISMAIVFILGFFIDFFEIVFIVVPMFVPIAQQFNLDLVWFGVILGANMQTSFLTPPFGFALFYLRGVAPPEVRTEEIYQGAIPFIILQLIVMVLLILFPGIVSFLPSLKL</sequence>
<dbReference type="EMBL" id="MLAW01000001">
    <property type="protein sequence ID" value="OJJ27558.1"/>
    <property type="molecule type" value="Genomic_DNA"/>
</dbReference>
<dbReference type="PANTHER" id="PTHR33362:SF7">
    <property type="entry name" value="SLL1103 PROTEIN"/>
    <property type="match status" value="1"/>
</dbReference>
<comment type="caution">
    <text evidence="9">The sequence shown here is derived from an EMBL/GenBank/DDBJ whole genome shotgun (WGS) entry which is preliminary data.</text>
</comment>
<dbReference type="AlphaFoldDB" id="A0A1L9QXZ8"/>